<dbReference type="Proteomes" id="UP000015101">
    <property type="component" value="Unassembled WGS sequence"/>
</dbReference>
<reference evidence="3" key="1">
    <citation type="submission" date="2012-12" db="EMBL/GenBank/DDBJ databases">
        <authorList>
            <person name="Hellsten U."/>
            <person name="Grimwood J."/>
            <person name="Chapman J.A."/>
            <person name="Shapiro H."/>
            <person name="Aerts A."/>
            <person name="Otillar R.P."/>
            <person name="Terry A.Y."/>
            <person name="Boore J.L."/>
            <person name="Simakov O."/>
            <person name="Marletaz F."/>
            <person name="Cho S.-J."/>
            <person name="Edsinger-Gonzales E."/>
            <person name="Havlak P."/>
            <person name="Kuo D.-H."/>
            <person name="Larsson T."/>
            <person name="Lv J."/>
            <person name="Arendt D."/>
            <person name="Savage R."/>
            <person name="Osoegawa K."/>
            <person name="de Jong P."/>
            <person name="Lindberg D.R."/>
            <person name="Seaver E.C."/>
            <person name="Weisblat D.A."/>
            <person name="Putnam N.H."/>
            <person name="Grigoriev I.V."/>
            <person name="Rokhsar D.S."/>
        </authorList>
    </citation>
    <scope>NUCLEOTIDE SEQUENCE</scope>
</reference>
<dbReference type="HOGENOM" id="CLU_1429460_0_0_1"/>
<name>T1F7H2_HELRO</name>
<evidence type="ECO:0000313" key="3">
    <source>
        <dbReference type="Proteomes" id="UP000015101"/>
    </source>
</evidence>
<evidence type="ECO:0000313" key="2">
    <source>
        <dbReference type="EnsemblMetazoa" id="HelroP174011"/>
    </source>
</evidence>
<dbReference type="EMBL" id="AMQM01004785">
    <property type="status" value="NOT_ANNOTATED_CDS"/>
    <property type="molecule type" value="Genomic_DNA"/>
</dbReference>
<accession>T1F7H2</accession>
<proteinExistence type="predicted"/>
<dbReference type="EnsemblMetazoa" id="HelroT174011">
    <property type="protein sequence ID" value="HelroP174011"/>
    <property type="gene ID" value="HelroG174011"/>
</dbReference>
<dbReference type="GeneID" id="20204771"/>
<evidence type="ECO:0000313" key="1">
    <source>
        <dbReference type="EMBL" id="ESO03122.1"/>
    </source>
</evidence>
<gene>
    <name evidence="2" type="primary">20204771</name>
    <name evidence="1" type="ORF">HELRODRAFT_174011</name>
</gene>
<dbReference type="AlphaFoldDB" id="T1F7H2"/>
<dbReference type="InParanoid" id="T1F7H2"/>
<reference evidence="2" key="3">
    <citation type="submission" date="2015-06" db="UniProtKB">
        <authorList>
            <consortium name="EnsemblMetazoa"/>
        </authorList>
    </citation>
    <scope>IDENTIFICATION</scope>
</reference>
<protein>
    <submittedName>
        <fullName evidence="1 2">Uncharacterized protein</fullName>
    </submittedName>
</protein>
<dbReference type="EMBL" id="KB096676">
    <property type="protein sequence ID" value="ESO03122.1"/>
    <property type="molecule type" value="Genomic_DNA"/>
</dbReference>
<organism evidence="2 3">
    <name type="scientific">Helobdella robusta</name>
    <name type="common">Californian leech</name>
    <dbReference type="NCBI Taxonomy" id="6412"/>
    <lineage>
        <taxon>Eukaryota</taxon>
        <taxon>Metazoa</taxon>
        <taxon>Spiralia</taxon>
        <taxon>Lophotrochozoa</taxon>
        <taxon>Annelida</taxon>
        <taxon>Clitellata</taxon>
        <taxon>Hirudinea</taxon>
        <taxon>Rhynchobdellida</taxon>
        <taxon>Glossiphoniidae</taxon>
        <taxon>Helobdella</taxon>
    </lineage>
</organism>
<sequence length="190" mass="21070">MCLPNVLSNKSLASDPQFYLNHEILTHVHCCLKILQLALKYLERSPLKMKQVIAIFLGMLGTILLVDGAEVPIAKSQTWTWSHEIPDGGMSVRATIRSGGSATVFVSYSGPATVDDFDELYFLVEGLQTAMYFPKKSDTVNVLVRANDDSDVLMEAYWKAGELIDCDFNFCAENEKCWPFFGAGLVCSAE</sequence>
<dbReference type="RefSeq" id="XP_009018815.1">
    <property type="nucleotide sequence ID" value="XM_009020567.1"/>
</dbReference>
<dbReference type="KEGG" id="hro:HELRODRAFT_174011"/>
<reference evidence="1 3" key="2">
    <citation type="journal article" date="2013" name="Nature">
        <title>Insights into bilaterian evolution from three spiralian genomes.</title>
        <authorList>
            <person name="Simakov O."/>
            <person name="Marletaz F."/>
            <person name="Cho S.J."/>
            <person name="Edsinger-Gonzales E."/>
            <person name="Havlak P."/>
            <person name="Hellsten U."/>
            <person name="Kuo D.H."/>
            <person name="Larsson T."/>
            <person name="Lv J."/>
            <person name="Arendt D."/>
            <person name="Savage R."/>
            <person name="Osoegawa K."/>
            <person name="de Jong P."/>
            <person name="Grimwood J."/>
            <person name="Chapman J.A."/>
            <person name="Shapiro H."/>
            <person name="Aerts A."/>
            <person name="Otillar R.P."/>
            <person name="Terry A.Y."/>
            <person name="Boore J.L."/>
            <person name="Grigoriev I.V."/>
            <person name="Lindberg D.R."/>
            <person name="Seaver E.C."/>
            <person name="Weisblat D.A."/>
            <person name="Putnam N.H."/>
            <person name="Rokhsar D.S."/>
        </authorList>
    </citation>
    <scope>NUCLEOTIDE SEQUENCE</scope>
</reference>
<keyword evidence="3" id="KW-1185">Reference proteome</keyword>
<dbReference type="CTD" id="20204771"/>